<accession>A0A381WID6</accession>
<gene>
    <name evidence="8" type="ORF">METZ01_LOCUS104742</name>
</gene>
<dbReference type="Pfam" id="PF04055">
    <property type="entry name" value="Radical_SAM"/>
    <property type="match status" value="1"/>
</dbReference>
<dbReference type="GO" id="GO:0044689">
    <property type="term" value="F:7,8-didemethyl-8-hydroxy-5-deazariboflavin synthase activity"/>
    <property type="evidence" value="ECO:0007669"/>
    <property type="project" value="TreeGrafter"/>
</dbReference>
<dbReference type="PIRSF" id="PIRSF004762">
    <property type="entry name" value="CHP00423"/>
    <property type="match status" value="1"/>
</dbReference>
<evidence type="ECO:0000256" key="5">
    <source>
        <dbReference type="ARBA" id="ARBA00023004"/>
    </source>
</evidence>
<proteinExistence type="inferred from homology"/>
<evidence type="ECO:0000256" key="1">
    <source>
        <dbReference type="ARBA" id="ARBA00001966"/>
    </source>
</evidence>
<dbReference type="PANTHER" id="PTHR43076:SF1">
    <property type="entry name" value="LIPOYL SYNTHASE 2"/>
    <property type="match status" value="1"/>
</dbReference>
<dbReference type="InterPro" id="IPR007197">
    <property type="entry name" value="rSAM"/>
</dbReference>
<evidence type="ECO:0000256" key="6">
    <source>
        <dbReference type="ARBA" id="ARBA00023014"/>
    </source>
</evidence>
<dbReference type="InterPro" id="IPR013785">
    <property type="entry name" value="Aldolase_TIM"/>
</dbReference>
<dbReference type="GO" id="GO:0046872">
    <property type="term" value="F:metal ion binding"/>
    <property type="evidence" value="ECO:0007669"/>
    <property type="project" value="UniProtKB-KW"/>
</dbReference>
<dbReference type="NCBIfam" id="TIGR00423">
    <property type="entry name" value="CofH family radical SAM protein"/>
    <property type="match status" value="1"/>
</dbReference>
<name>A0A381WID6_9ZZZZ</name>
<dbReference type="HAMAP" id="MF_00992">
    <property type="entry name" value="MqnC"/>
    <property type="match status" value="1"/>
</dbReference>
<dbReference type="SFLD" id="SFLDF00342">
    <property type="entry name" value="cyclic_dehypoxanthine_futalosi"/>
    <property type="match status" value="1"/>
</dbReference>
<keyword evidence="3" id="KW-0949">S-adenosyl-L-methionine</keyword>
<dbReference type="InterPro" id="IPR034405">
    <property type="entry name" value="F420"/>
</dbReference>
<dbReference type="SFLD" id="SFLDS00029">
    <property type="entry name" value="Radical_SAM"/>
    <property type="match status" value="2"/>
</dbReference>
<dbReference type="SFLD" id="SFLDG01064">
    <property type="entry name" value="F420__menaquinone_cofactor_bio"/>
    <property type="match status" value="2"/>
</dbReference>
<keyword evidence="5" id="KW-0408">Iron</keyword>
<dbReference type="PROSITE" id="PS51918">
    <property type="entry name" value="RADICAL_SAM"/>
    <property type="match status" value="1"/>
</dbReference>
<dbReference type="SFLD" id="SFLDF00343">
    <property type="entry name" value="aminofutalosine_synthase_(mqnE"/>
    <property type="match status" value="1"/>
</dbReference>
<dbReference type="PANTHER" id="PTHR43076">
    <property type="entry name" value="FO SYNTHASE (COFH)"/>
    <property type="match status" value="1"/>
</dbReference>
<dbReference type="GO" id="GO:0009234">
    <property type="term" value="P:menaquinone biosynthetic process"/>
    <property type="evidence" value="ECO:0007669"/>
    <property type="project" value="InterPro"/>
</dbReference>
<organism evidence="8">
    <name type="scientific">marine metagenome</name>
    <dbReference type="NCBI Taxonomy" id="408172"/>
    <lineage>
        <taxon>unclassified sequences</taxon>
        <taxon>metagenomes</taxon>
        <taxon>ecological metagenomes</taxon>
    </lineage>
</organism>
<dbReference type="GO" id="GO:0016765">
    <property type="term" value="F:transferase activity, transferring alkyl or aryl (other than methyl) groups"/>
    <property type="evidence" value="ECO:0007669"/>
    <property type="project" value="InterPro"/>
</dbReference>
<evidence type="ECO:0000256" key="2">
    <source>
        <dbReference type="ARBA" id="ARBA00022485"/>
    </source>
</evidence>
<feature type="domain" description="Radical SAM core" evidence="7">
    <location>
        <begin position="69"/>
        <end position="301"/>
    </location>
</feature>
<dbReference type="InterPro" id="IPR022431">
    <property type="entry name" value="Cyclic_DHFL_synthase_mqnC"/>
</dbReference>
<keyword evidence="2" id="KW-0004">4Fe-4S</keyword>
<dbReference type="NCBIfam" id="TIGR03699">
    <property type="entry name" value="menaquin_MqnC"/>
    <property type="match status" value="1"/>
</dbReference>
<evidence type="ECO:0000256" key="3">
    <source>
        <dbReference type="ARBA" id="ARBA00022691"/>
    </source>
</evidence>
<dbReference type="GO" id="GO:0051539">
    <property type="term" value="F:4 iron, 4 sulfur cluster binding"/>
    <property type="evidence" value="ECO:0007669"/>
    <property type="project" value="UniProtKB-KW"/>
</dbReference>
<comment type="cofactor">
    <cofactor evidence="1">
        <name>[4Fe-4S] cluster</name>
        <dbReference type="ChEBI" id="CHEBI:49883"/>
    </cofactor>
</comment>
<protein>
    <recommendedName>
        <fullName evidence="7">Radical SAM core domain-containing protein</fullName>
    </recommendedName>
</protein>
<evidence type="ECO:0000256" key="4">
    <source>
        <dbReference type="ARBA" id="ARBA00022723"/>
    </source>
</evidence>
<dbReference type="Pfam" id="PF19288">
    <property type="entry name" value="CofH_C"/>
    <property type="match status" value="1"/>
</dbReference>
<evidence type="ECO:0000313" key="8">
    <source>
        <dbReference type="EMBL" id="SVA51888.1"/>
    </source>
</evidence>
<dbReference type="InterPro" id="IPR058240">
    <property type="entry name" value="rSAM_sf"/>
</dbReference>
<reference evidence="8" key="1">
    <citation type="submission" date="2018-05" db="EMBL/GenBank/DDBJ databases">
        <authorList>
            <person name="Lanie J.A."/>
            <person name="Ng W.-L."/>
            <person name="Kazmierczak K.M."/>
            <person name="Andrzejewski T.M."/>
            <person name="Davidsen T.M."/>
            <person name="Wayne K.J."/>
            <person name="Tettelin H."/>
            <person name="Glass J.I."/>
            <person name="Rusch D."/>
            <person name="Podicherti R."/>
            <person name="Tsui H.-C.T."/>
            <person name="Winkler M.E."/>
        </authorList>
    </citation>
    <scope>NUCLEOTIDE SEQUENCE</scope>
</reference>
<sequence length="378" mass="42493">MSANDYIPGVGLDATKEALCQKIWDGGRVSADEAAQLCELPLPQLGALADRRRRLAKADAYGGRGNDIVTYNIDRNINYTNVCNVYCKFCAFWRTEKQDDSYVITHDEIDRKIEETIALGGTQILMQGGHHPKLNKQWYLDLLSHIRDKFPQINIHGFSPSEFIHFRDVFGEPLESLIRDFRDAGLGSIPGGGGEILVDEVRQRISPLKAMSDDWLEVMAVAHRLGMASTATMMFGHVESLEHRIEHLERVRRQQDETGGFTAFIAWTFQAENTRLKAMPVGAHEYLRMQAISRIYLDNIPNIQSSWVTQGLEIGQVALKYGANDLGSIMIEENVVSEAGTTFQMGVADMRRLIEGIGYEARQRDNWYRLVDGQAAAA</sequence>
<dbReference type="InterPro" id="IPR020050">
    <property type="entry name" value="FO_synthase_su2"/>
</dbReference>
<evidence type="ECO:0000259" key="7">
    <source>
        <dbReference type="PROSITE" id="PS51918"/>
    </source>
</evidence>
<keyword evidence="4" id="KW-0479">Metal-binding</keyword>
<dbReference type="AlphaFoldDB" id="A0A381WID6"/>
<keyword evidence="6" id="KW-0411">Iron-sulfur</keyword>
<dbReference type="EMBL" id="UINC01011811">
    <property type="protein sequence ID" value="SVA51888.1"/>
    <property type="molecule type" value="Genomic_DNA"/>
</dbReference>
<dbReference type="SFLD" id="SFLDG01389">
    <property type="entry name" value="menaquinone_synthsis_involved"/>
    <property type="match status" value="2"/>
</dbReference>
<dbReference type="SUPFAM" id="SSF102114">
    <property type="entry name" value="Radical SAM enzymes"/>
    <property type="match status" value="1"/>
</dbReference>
<dbReference type="Gene3D" id="3.20.20.70">
    <property type="entry name" value="Aldolase class I"/>
    <property type="match status" value="1"/>
</dbReference>
<dbReference type="InterPro" id="IPR045567">
    <property type="entry name" value="CofH/MnqC-like_C"/>
</dbReference>